<accession>A0ABY0QH83</accession>
<evidence type="ECO:0000313" key="2">
    <source>
        <dbReference type="Proteomes" id="UP000198803"/>
    </source>
</evidence>
<dbReference type="Proteomes" id="UP000198803">
    <property type="component" value="Chromosome I"/>
</dbReference>
<sequence length="193" mass="21995">MSKIVDFRDRIVQAVKTLFPEMDVEWYDGLFDETDIAEWTLKTPCARVAVMNAPGEHEVTGEINACLRVVVVIIDDNRRAALDGDARAWEYVENTAIMANLNTFGDPNAAPATKVKFRRISQPVLRREGVAVGVVEWESDLTIGRNRVREREFFYRPDGSMITDVPRTSYIRGDAHFGHVSRHEEVELDLNEE</sequence>
<evidence type="ECO:0000313" key="1">
    <source>
        <dbReference type="EMBL" id="SDK40502.1"/>
    </source>
</evidence>
<organism evidence="1 2">
    <name type="scientific">Bradyrhizobium ottawaense</name>
    <dbReference type="NCBI Taxonomy" id="931866"/>
    <lineage>
        <taxon>Bacteria</taxon>
        <taxon>Pseudomonadati</taxon>
        <taxon>Pseudomonadota</taxon>
        <taxon>Alphaproteobacteria</taxon>
        <taxon>Hyphomicrobiales</taxon>
        <taxon>Nitrobacteraceae</taxon>
        <taxon>Bradyrhizobium</taxon>
    </lineage>
</organism>
<dbReference type="EMBL" id="LT629693">
    <property type="protein sequence ID" value="SDK40502.1"/>
    <property type="molecule type" value="Genomic_DNA"/>
</dbReference>
<name>A0ABY0QH83_9BRAD</name>
<protein>
    <submittedName>
        <fullName evidence="1">Uncharacterized protein</fullName>
    </submittedName>
</protein>
<keyword evidence="2" id="KW-1185">Reference proteome</keyword>
<reference evidence="1 2" key="1">
    <citation type="submission" date="2016-10" db="EMBL/GenBank/DDBJ databases">
        <authorList>
            <person name="Varghese N."/>
            <person name="Submissions S."/>
        </authorList>
    </citation>
    <scope>NUCLEOTIDE SEQUENCE [LARGE SCALE GENOMIC DNA]</scope>
    <source>
        <strain evidence="1 2">GAS524</strain>
    </source>
</reference>
<dbReference type="RefSeq" id="WP_091977117.1">
    <property type="nucleotide sequence ID" value="NZ_LT629693.1"/>
</dbReference>
<proteinExistence type="predicted"/>
<gene>
    <name evidence="1" type="ORF">SAMN05444163_8034</name>
</gene>